<name>A0A377GNK8_9GAMM</name>
<dbReference type="InterPro" id="IPR011989">
    <property type="entry name" value="ARM-like"/>
</dbReference>
<accession>A0A377GNK8</accession>
<dbReference type="InterPro" id="IPR016024">
    <property type="entry name" value="ARM-type_fold"/>
</dbReference>
<reference evidence="1 3" key="1">
    <citation type="submission" date="2017-01" db="EMBL/GenBank/DDBJ databases">
        <authorList>
            <person name="Varghese N."/>
            <person name="Submissions S."/>
        </authorList>
    </citation>
    <scope>NUCLEOTIDE SEQUENCE [LARGE SCALE GENOMIC DNA]</scope>
    <source>
        <strain evidence="1 3">ATCC 33342</strain>
    </source>
</reference>
<dbReference type="EMBL" id="UGGV01000001">
    <property type="protein sequence ID" value="STO26386.1"/>
    <property type="molecule type" value="Genomic_DNA"/>
</dbReference>
<evidence type="ECO:0000313" key="3">
    <source>
        <dbReference type="Proteomes" id="UP000186808"/>
    </source>
</evidence>
<keyword evidence="3" id="KW-1185">Reference proteome</keyword>
<dbReference type="Proteomes" id="UP000186808">
    <property type="component" value="Unassembled WGS sequence"/>
</dbReference>
<organism evidence="2 4">
    <name type="scientific">Fluoribacter gormanii</name>
    <dbReference type="NCBI Taxonomy" id="464"/>
    <lineage>
        <taxon>Bacteria</taxon>
        <taxon>Pseudomonadati</taxon>
        <taxon>Pseudomonadota</taxon>
        <taxon>Gammaproteobacteria</taxon>
        <taxon>Legionellales</taxon>
        <taxon>Legionellaceae</taxon>
        <taxon>Fluoribacter</taxon>
    </lineage>
</organism>
<sequence>MHEEGENDIQEPVKKFFRTSEKLLAKLSKYFDDLDSDSEEGHELQKEYEIAAETILAIHCEQIVTDASQVLIRLLEDYINKINTHLLSSSFFDLPGRKTDLILAKHCLKLLNPELASDRTGDTAIYYLLKYLNLHPEKLDIKQGATQILCAFFSLYRHYTDGLSEELAKQLQVHNLWDVITYGDWVAPLLVEMSYSTGDARKRSFEKLSAVQSWMPENTSSFQQLFTLNALAGLKRKWMNSEDRRSLISGLEQLTAWISPASKEEIVENLAFLLAHDNYELAYPISQTINKLMEGRIFYKPIDFCISALLNHRDFLQKLGSRTGTFNMLNDINKYSELASPDCQSMLMASLSQEFLQVSDVALSGLLCKSFNQLHVPLPPDIQDDVLAKIVRLLRYNKDSSPPRSHFNDFCDTFIKFGDNMTRTSRENLCYDLFKSFIRYHGWETISKPINEHFSKLIEMMSPEKQKQLIEHARSQMIMEFMPELFDTRKTFLQWKSQAIINSITIIAALMGTVTEKMEMQTRFFDDLMVLVMDKEQYYETISTATKTLNHLHWHLSDEYKIKAIQDLFDLINQKAKYYHRSKKPFALKLIAHLSAGLDEATCEAVNDGLLALIHKKGAPGLKCDAIAALIKLQAMLNPQKRTAVAESLITYLKNPQKKKIVKVSIINFIKEEQKRNPLPVYETVVPILIDVIKLKTKHRNFQIAACGALCQFSTTQKSELKRSISSALIDTIKNTTDTDLWQALYQSIAALQHWLTPEQKTKFMLDLIGTIPNTKKNEQAQRLKALFTLRDWLSAEQHFPALEETLNNLLIHLDCVKNYRLLEELMPILNESERINVIHHLIAHLDHDSPYMARYLIMKYAANINDNDKISLLARLRKLGLQGENWETNRAKSLFVMIYNIYHQSIKEKLLENVAQQHNLPVEITQHILGYARA</sequence>
<evidence type="ECO:0000313" key="4">
    <source>
        <dbReference type="Proteomes" id="UP000254374"/>
    </source>
</evidence>
<proteinExistence type="predicted"/>
<dbReference type="RefSeq" id="WP_058469332.1">
    <property type="nucleotide sequence ID" value="NZ_CAAAIX010000004.1"/>
</dbReference>
<dbReference type="EMBL" id="FTNL01000006">
    <property type="protein sequence ID" value="SIR07122.1"/>
    <property type="molecule type" value="Genomic_DNA"/>
</dbReference>
<dbReference type="OrthoDB" id="9984140at2"/>
<reference evidence="2 4" key="2">
    <citation type="submission" date="2018-06" db="EMBL/GenBank/DDBJ databases">
        <authorList>
            <consortium name="Pathogen Informatics"/>
            <person name="Doyle S."/>
        </authorList>
    </citation>
    <scope>NUCLEOTIDE SEQUENCE [LARGE SCALE GENOMIC DNA]</scope>
    <source>
        <strain evidence="2 4">NCTC11401</strain>
    </source>
</reference>
<dbReference type="Gene3D" id="1.25.10.10">
    <property type="entry name" value="Leucine-rich Repeat Variant"/>
    <property type="match status" value="1"/>
</dbReference>
<gene>
    <name evidence="2" type="ORF">NCTC11401_03243</name>
    <name evidence="1" type="ORF">SAMN05421777_10645</name>
</gene>
<evidence type="ECO:0000313" key="2">
    <source>
        <dbReference type="EMBL" id="STO26386.1"/>
    </source>
</evidence>
<dbReference type="Proteomes" id="UP000254374">
    <property type="component" value="Unassembled WGS sequence"/>
</dbReference>
<evidence type="ECO:0000313" key="1">
    <source>
        <dbReference type="EMBL" id="SIR07122.1"/>
    </source>
</evidence>
<protein>
    <submittedName>
        <fullName evidence="2">Uncharacterized protein</fullName>
    </submittedName>
</protein>
<dbReference type="SUPFAM" id="SSF48371">
    <property type="entry name" value="ARM repeat"/>
    <property type="match status" value="1"/>
</dbReference>
<dbReference type="AlphaFoldDB" id="A0A377GNK8"/>